<dbReference type="EMBL" id="JAWXYB010000018">
    <property type="protein sequence ID" value="MDX5930070.1"/>
    <property type="molecule type" value="Genomic_DNA"/>
</dbReference>
<accession>A0AAW9DM45</accession>
<gene>
    <name evidence="2" type="ORF">SIL87_04730</name>
</gene>
<dbReference type="AlphaFoldDB" id="A0AAW9DM45"/>
<comment type="caution">
    <text evidence="2">The sequence shown here is derived from an EMBL/GenBank/DDBJ whole genome shotgun (WGS) entry which is preliminary data.</text>
</comment>
<evidence type="ECO:0000313" key="3">
    <source>
        <dbReference type="Proteomes" id="UP001279553"/>
    </source>
</evidence>
<evidence type="ECO:0000256" key="1">
    <source>
        <dbReference type="SAM" id="Phobius"/>
    </source>
</evidence>
<organism evidence="2 3">
    <name type="scientific">Acidiphilium acidophilum</name>
    <name type="common">Thiobacillus acidophilus</name>
    <dbReference type="NCBI Taxonomy" id="76588"/>
    <lineage>
        <taxon>Bacteria</taxon>
        <taxon>Pseudomonadati</taxon>
        <taxon>Pseudomonadota</taxon>
        <taxon>Alphaproteobacteria</taxon>
        <taxon>Acetobacterales</taxon>
        <taxon>Acidocellaceae</taxon>
        <taxon>Acidiphilium</taxon>
    </lineage>
</organism>
<dbReference type="Proteomes" id="UP001279553">
    <property type="component" value="Unassembled WGS sequence"/>
</dbReference>
<keyword evidence="3" id="KW-1185">Reference proteome</keyword>
<protein>
    <submittedName>
        <fullName evidence="2">Uncharacterized protein</fullName>
    </submittedName>
</protein>
<keyword evidence="1" id="KW-0812">Transmembrane</keyword>
<keyword evidence="1" id="KW-1133">Transmembrane helix</keyword>
<evidence type="ECO:0000313" key="2">
    <source>
        <dbReference type="EMBL" id="MDX5930070.1"/>
    </source>
</evidence>
<proteinExistence type="predicted"/>
<keyword evidence="1" id="KW-0472">Membrane</keyword>
<feature type="transmembrane region" description="Helical" evidence="1">
    <location>
        <begin position="6"/>
        <end position="26"/>
    </location>
</feature>
<dbReference type="RefSeq" id="WP_319613037.1">
    <property type="nucleotide sequence ID" value="NZ_JAWXYB010000018.1"/>
</dbReference>
<name>A0AAW9DM45_ACIAO</name>
<reference evidence="2 3" key="1">
    <citation type="submission" date="2023-11" db="EMBL/GenBank/DDBJ databases">
        <title>MicrobeMod: A computational toolkit for identifying prokaryotic methylation and restriction-modification with nanopore sequencing.</title>
        <authorList>
            <person name="Crits-Christoph A."/>
            <person name="Kang S.C."/>
            <person name="Lee H."/>
            <person name="Ostrov N."/>
        </authorList>
    </citation>
    <scope>NUCLEOTIDE SEQUENCE [LARGE SCALE GENOMIC DNA]</scope>
    <source>
        <strain evidence="2 3">DSMZ 700</strain>
    </source>
</reference>
<sequence>MLAFLYLPILIVAVVAIAHGVVAVLLHRENRRNALPAVPATPAVNRRSFQPRVIAGGGAAADAPRTAPRPMLYLVGADD</sequence>